<protein>
    <submittedName>
        <fullName evidence="1">Uncharacterized protein</fullName>
    </submittedName>
</protein>
<dbReference type="Proteomes" id="UP000266188">
    <property type="component" value="Unassembled WGS sequence"/>
</dbReference>
<comment type="caution">
    <text evidence="1">The sequence shown here is derived from an EMBL/GenBank/DDBJ whole genome shotgun (WGS) entry which is preliminary data.</text>
</comment>
<name>A0A3A3A0L6_9EURO</name>
<evidence type="ECO:0000313" key="1">
    <source>
        <dbReference type="EMBL" id="RJE22861.1"/>
    </source>
</evidence>
<reference evidence="2" key="1">
    <citation type="submission" date="2017-02" db="EMBL/GenBank/DDBJ databases">
        <authorList>
            <person name="Tafer H."/>
            <person name="Lopandic K."/>
        </authorList>
    </citation>
    <scope>NUCLEOTIDE SEQUENCE [LARGE SCALE GENOMIC DNA]</scope>
    <source>
        <strain evidence="2">CBS 366.77</strain>
    </source>
</reference>
<accession>A0A3A3A0L6</accession>
<organism evidence="1 2">
    <name type="scientific">Aspergillus sclerotialis</name>
    <dbReference type="NCBI Taxonomy" id="2070753"/>
    <lineage>
        <taxon>Eukaryota</taxon>
        <taxon>Fungi</taxon>
        <taxon>Dikarya</taxon>
        <taxon>Ascomycota</taxon>
        <taxon>Pezizomycotina</taxon>
        <taxon>Eurotiomycetes</taxon>
        <taxon>Eurotiomycetidae</taxon>
        <taxon>Eurotiales</taxon>
        <taxon>Aspergillaceae</taxon>
        <taxon>Aspergillus</taxon>
        <taxon>Aspergillus subgen. Polypaecilum</taxon>
    </lineage>
</organism>
<proteinExistence type="predicted"/>
<gene>
    <name evidence="1" type="ORF">PHISCL_04806</name>
</gene>
<evidence type="ECO:0000313" key="2">
    <source>
        <dbReference type="Proteomes" id="UP000266188"/>
    </source>
</evidence>
<dbReference type="AlphaFoldDB" id="A0A3A3A0L6"/>
<sequence>MPSQWKEEEQVTAEAASYGVKIMGEPEDSTYRKPNPVTVWGVGHITDLGDWAMRPKPEEVQLNDQETRKFMGAASKYRKQYSGYSTIEGYLKAPYRRIAWETDPEGFYVRSGPDEEIL</sequence>
<keyword evidence="2" id="KW-1185">Reference proteome</keyword>
<dbReference type="EMBL" id="MVGC01000147">
    <property type="protein sequence ID" value="RJE22861.1"/>
    <property type="molecule type" value="Genomic_DNA"/>
</dbReference>